<dbReference type="Pfam" id="PF02734">
    <property type="entry name" value="Dak2"/>
    <property type="match status" value="1"/>
</dbReference>
<dbReference type="Gene3D" id="1.25.40.340">
    <property type="match status" value="1"/>
</dbReference>
<sequence>MDDGTDAGGQAPQDAGSGIALETVVRFVEIAVDALADAREEIDALNVYPVPDGDTGTNMYLTIAAARDAIRDAIGDGSGSRHAALAAFSRGALLGARGNSGVILSEMLGALVRRIGAAAADEPNAQVLTDALHQATDASYAAVGEPVEGTMLTVLRAASDAALERAKESGVRSSDIVTTAAAAAREALARTPEQLPVLARAGVVDAGGRGICVILDAAETVLTGRRPVPVTSPLGQHAIPVPQLGDGAGDLGPDGPAFEVMYLLDTGDGEVPHLRGRLAELGDSVVVVGGEGLWNVHVHTDDPGAAVEAGVAVGRPHRIRITHFAQPVAAQAGAASSPAQRDGRRVVAVAAGPGLSALFAEAGAEVVEGGPGRRPSTGEVLDAIVRCGAREVVVLPNDHDSVRTARMAATTAEADHPGVRVAVIPTEAQVQGLAAIAVHEPGRAFDADVTEMTATARHARHGAITVAAREAMTMAGPCREGDALGVISGDFAVVGDDLGKVAVEVVARLLAPGGELVTLVRGADPASREHADRVIAWVEEHQPHVDAVVYDGGQERYPLLMSVE</sequence>
<dbReference type="InterPro" id="IPR048394">
    <property type="entry name" value="FakA-like_M"/>
</dbReference>
<dbReference type="Proteomes" id="UP001501821">
    <property type="component" value="Unassembled WGS sequence"/>
</dbReference>
<protein>
    <submittedName>
        <fullName evidence="2">DAK2 domain-containing protein</fullName>
    </submittedName>
</protein>
<dbReference type="InterPro" id="IPR050270">
    <property type="entry name" value="DegV_domain_contain"/>
</dbReference>
<dbReference type="SUPFAM" id="SSF101473">
    <property type="entry name" value="DhaL-like"/>
    <property type="match status" value="1"/>
</dbReference>
<evidence type="ECO:0000313" key="2">
    <source>
        <dbReference type="EMBL" id="GAA3806411.1"/>
    </source>
</evidence>
<dbReference type="RefSeq" id="WP_344772395.1">
    <property type="nucleotide sequence ID" value="NZ_BAABAH010000002.1"/>
</dbReference>
<feature type="domain" description="DhaL" evidence="1">
    <location>
        <begin position="22"/>
        <end position="220"/>
    </location>
</feature>
<evidence type="ECO:0000313" key="3">
    <source>
        <dbReference type="Proteomes" id="UP001501821"/>
    </source>
</evidence>
<dbReference type="InterPro" id="IPR019986">
    <property type="entry name" value="YloV-like"/>
</dbReference>
<dbReference type="Pfam" id="PF21645">
    <property type="entry name" value="FakA-like_M"/>
    <property type="match status" value="1"/>
</dbReference>
<dbReference type="InterPro" id="IPR004007">
    <property type="entry name" value="DhaL_dom"/>
</dbReference>
<dbReference type="Pfam" id="PF13684">
    <property type="entry name" value="FakA-like_C"/>
    <property type="match status" value="1"/>
</dbReference>
<evidence type="ECO:0000259" key="1">
    <source>
        <dbReference type="PROSITE" id="PS51480"/>
    </source>
</evidence>
<comment type="caution">
    <text evidence="2">The sequence shown here is derived from an EMBL/GenBank/DDBJ whole genome shotgun (WGS) entry which is preliminary data.</text>
</comment>
<gene>
    <name evidence="2" type="ORF">GCM10022242_06810</name>
</gene>
<dbReference type="NCBIfam" id="TIGR03599">
    <property type="entry name" value="YloV"/>
    <property type="match status" value="1"/>
</dbReference>
<dbReference type="PANTHER" id="PTHR33434">
    <property type="entry name" value="DEGV DOMAIN-CONTAINING PROTEIN DR_1986-RELATED"/>
    <property type="match status" value="1"/>
</dbReference>
<dbReference type="SMART" id="SM01121">
    <property type="entry name" value="Dak1_2"/>
    <property type="match status" value="1"/>
</dbReference>
<proteinExistence type="predicted"/>
<dbReference type="PROSITE" id="PS51480">
    <property type="entry name" value="DHAL"/>
    <property type="match status" value="1"/>
</dbReference>
<dbReference type="SMART" id="SM01120">
    <property type="entry name" value="Dak2"/>
    <property type="match status" value="1"/>
</dbReference>
<keyword evidence="3" id="KW-1185">Reference proteome</keyword>
<dbReference type="PANTHER" id="PTHR33434:SF4">
    <property type="entry name" value="PHOSPHATASE PROTEIN"/>
    <property type="match status" value="1"/>
</dbReference>
<dbReference type="InterPro" id="IPR036117">
    <property type="entry name" value="DhaL_dom_sf"/>
</dbReference>
<dbReference type="EMBL" id="BAABAH010000002">
    <property type="protein sequence ID" value="GAA3806411.1"/>
    <property type="molecule type" value="Genomic_DNA"/>
</dbReference>
<reference evidence="3" key="1">
    <citation type="journal article" date="2019" name="Int. J. Syst. Evol. Microbiol.">
        <title>The Global Catalogue of Microorganisms (GCM) 10K type strain sequencing project: providing services to taxonomists for standard genome sequencing and annotation.</title>
        <authorList>
            <consortium name="The Broad Institute Genomics Platform"/>
            <consortium name="The Broad Institute Genome Sequencing Center for Infectious Disease"/>
            <person name="Wu L."/>
            <person name="Ma J."/>
        </authorList>
    </citation>
    <scope>NUCLEOTIDE SEQUENCE [LARGE SCALE GENOMIC DNA]</scope>
    <source>
        <strain evidence="3">JCM 16953</strain>
    </source>
</reference>
<name>A0ABP7HX53_9ACTN</name>
<dbReference type="InterPro" id="IPR033470">
    <property type="entry name" value="FakA-like_C"/>
</dbReference>
<accession>A0ABP7HX53</accession>
<organism evidence="2 3">
    <name type="scientific">Nocardioides panacisoli</name>
    <dbReference type="NCBI Taxonomy" id="627624"/>
    <lineage>
        <taxon>Bacteria</taxon>
        <taxon>Bacillati</taxon>
        <taxon>Actinomycetota</taxon>
        <taxon>Actinomycetes</taxon>
        <taxon>Propionibacteriales</taxon>
        <taxon>Nocardioidaceae</taxon>
        <taxon>Nocardioides</taxon>
    </lineage>
</organism>